<keyword evidence="8 15" id="KW-0547">Nucleotide-binding</keyword>
<comment type="cofactor">
    <cofactor evidence="15">
        <name>Mg(2+)</name>
        <dbReference type="ChEBI" id="CHEBI:18420"/>
    </cofactor>
    <text evidence="15">Binds 2 magnesium ions per tetramer.</text>
</comment>
<dbReference type="InterPro" id="IPR012340">
    <property type="entry name" value="NA-bd_OB-fold"/>
</dbReference>
<dbReference type="Pfam" id="PF03484">
    <property type="entry name" value="B5"/>
    <property type="match status" value="1"/>
</dbReference>
<dbReference type="InterPro" id="IPR020825">
    <property type="entry name" value="Phe-tRNA_synthase-like_B3/B4"/>
</dbReference>
<dbReference type="SUPFAM" id="SSF55681">
    <property type="entry name" value="Class II aaRS and biotin synthetases"/>
    <property type="match status" value="1"/>
</dbReference>
<comment type="similarity">
    <text evidence="2 15">Belongs to the phenylalanyl-tRNA synthetase beta subunit family. Type 1 subfamily.</text>
</comment>
<dbReference type="InterPro" id="IPR041616">
    <property type="entry name" value="PheRS_beta_core"/>
</dbReference>
<reference evidence="20 21" key="1">
    <citation type="submission" date="2020-05" db="EMBL/GenBank/DDBJ databases">
        <title>Genomic Encyclopedia of Type Strains, Phase IV (KMG-V): Genome sequencing to study the core and pangenomes of soil and plant-associated prokaryotes.</title>
        <authorList>
            <person name="Whitman W."/>
        </authorList>
    </citation>
    <scope>NUCLEOTIDE SEQUENCE [LARGE SCALE GENOMIC DNA]</scope>
    <source>
        <strain evidence="20 21">9A</strain>
    </source>
</reference>
<comment type="subcellular location">
    <subcellularLocation>
        <location evidence="1 15">Cytoplasm</location>
    </subcellularLocation>
</comment>
<keyword evidence="9 15" id="KW-0067">ATP-binding</keyword>
<evidence type="ECO:0000256" key="6">
    <source>
        <dbReference type="ARBA" id="ARBA00022598"/>
    </source>
</evidence>
<dbReference type="Pfam" id="PF03147">
    <property type="entry name" value="FDX-ACB"/>
    <property type="match status" value="1"/>
</dbReference>
<dbReference type="SMART" id="SM00896">
    <property type="entry name" value="FDX-ACB"/>
    <property type="match status" value="1"/>
</dbReference>
<evidence type="ECO:0000256" key="11">
    <source>
        <dbReference type="ARBA" id="ARBA00022884"/>
    </source>
</evidence>
<accession>A0ABX2FSD5</accession>
<keyword evidence="11 16" id="KW-0694">RNA-binding</keyword>
<dbReference type="Proteomes" id="UP000779507">
    <property type="component" value="Unassembled WGS sequence"/>
</dbReference>
<evidence type="ECO:0000256" key="9">
    <source>
        <dbReference type="ARBA" id="ARBA00022840"/>
    </source>
</evidence>
<evidence type="ECO:0000256" key="15">
    <source>
        <dbReference type="HAMAP-Rule" id="MF_00283"/>
    </source>
</evidence>
<dbReference type="PROSITE" id="PS51483">
    <property type="entry name" value="B5"/>
    <property type="match status" value="1"/>
</dbReference>
<feature type="binding site" evidence="15">
    <location>
        <position position="479"/>
    </location>
    <ligand>
        <name>Mg(2+)</name>
        <dbReference type="ChEBI" id="CHEBI:18420"/>
        <note>shared with alpha subunit</note>
    </ligand>
</feature>
<dbReference type="CDD" id="cd02796">
    <property type="entry name" value="tRNA_bind_bactPheRS"/>
    <property type="match status" value="1"/>
</dbReference>
<evidence type="ECO:0000256" key="7">
    <source>
        <dbReference type="ARBA" id="ARBA00022723"/>
    </source>
</evidence>
<evidence type="ECO:0000256" key="3">
    <source>
        <dbReference type="ARBA" id="ARBA00011209"/>
    </source>
</evidence>
<evidence type="ECO:0000256" key="1">
    <source>
        <dbReference type="ARBA" id="ARBA00004496"/>
    </source>
</evidence>
<dbReference type="PROSITE" id="PS50886">
    <property type="entry name" value="TRBD"/>
    <property type="match status" value="1"/>
</dbReference>
<dbReference type="SUPFAM" id="SSF50249">
    <property type="entry name" value="Nucleic acid-binding proteins"/>
    <property type="match status" value="1"/>
</dbReference>
<dbReference type="PANTHER" id="PTHR10947">
    <property type="entry name" value="PHENYLALANYL-TRNA SYNTHETASE BETA CHAIN AND LEUCINE-RICH REPEAT-CONTAINING PROTEIN 47"/>
    <property type="match status" value="1"/>
</dbReference>
<dbReference type="SMART" id="SM00874">
    <property type="entry name" value="B5"/>
    <property type="match status" value="1"/>
</dbReference>
<feature type="binding site" evidence="15">
    <location>
        <position position="478"/>
    </location>
    <ligand>
        <name>Mg(2+)</name>
        <dbReference type="ChEBI" id="CHEBI:18420"/>
        <note>shared with alpha subunit</note>
    </ligand>
</feature>
<evidence type="ECO:0000256" key="16">
    <source>
        <dbReference type="PROSITE-ProRule" id="PRU00209"/>
    </source>
</evidence>
<dbReference type="InterPro" id="IPR005147">
    <property type="entry name" value="tRNA_synthase_B5-dom"/>
</dbReference>
<evidence type="ECO:0000259" key="19">
    <source>
        <dbReference type="PROSITE" id="PS51483"/>
    </source>
</evidence>
<dbReference type="SMART" id="SM00873">
    <property type="entry name" value="B3_4"/>
    <property type="match status" value="1"/>
</dbReference>
<name>A0ABX2FSD5_9BACT</name>
<gene>
    <name evidence="15" type="primary">pheT</name>
    <name evidence="20" type="ORF">HNP98_002752</name>
</gene>
<dbReference type="PANTHER" id="PTHR10947:SF0">
    <property type="entry name" value="PHENYLALANINE--TRNA LIGASE BETA SUBUNIT"/>
    <property type="match status" value="1"/>
</dbReference>
<feature type="binding site" evidence="15">
    <location>
        <position position="469"/>
    </location>
    <ligand>
        <name>Mg(2+)</name>
        <dbReference type="ChEBI" id="CHEBI:18420"/>
        <note>shared with alpha subunit</note>
    </ligand>
</feature>
<proteinExistence type="inferred from homology"/>
<evidence type="ECO:0000256" key="2">
    <source>
        <dbReference type="ARBA" id="ARBA00008653"/>
    </source>
</evidence>
<evidence type="ECO:0000256" key="5">
    <source>
        <dbReference type="ARBA" id="ARBA00022555"/>
    </source>
</evidence>
<dbReference type="RefSeq" id="WP_173810627.1">
    <property type="nucleotide sequence ID" value="NZ_JABSNP010000012.1"/>
</dbReference>
<dbReference type="Pfam" id="PF03483">
    <property type="entry name" value="B3_4"/>
    <property type="match status" value="1"/>
</dbReference>
<keyword evidence="6 15" id="KW-0436">Ligase</keyword>
<dbReference type="EMBL" id="JABSNP010000012">
    <property type="protein sequence ID" value="NRT19916.1"/>
    <property type="molecule type" value="Genomic_DNA"/>
</dbReference>
<evidence type="ECO:0000256" key="4">
    <source>
        <dbReference type="ARBA" id="ARBA00022490"/>
    </source>
</evidence>
<keyword evidence="4 15" id="KW-0963">Cytoplasm</keyword>
<comment type="subunit">
    <text evidence="3 15">Tetramer of two alpha and two beta subunits.</text>
</comment>
<dbReference type="SUPFAM" id="SSF46955">
    <property type="entry name" value="Putative DNA-binding domain"/>
    <property type="match status" value="1"/>
</dbReference>
<evidence type="ECO:0000313" key="20">
    <source>
        <dbReference type="EMBL" id="NRT19916.1"/>
    </source>
</evidence>
<evidence type="ECO:0000259" key="17">
    <source>
        <dbReference type="PROSITE" id="PS50886"/>
    </source>
</evidence>
<keyword evidence="12 15" id="KW-0648">Protein biosynthesis</keyword>
<evidence type="ECO:0000256" key="14">
    <source>
        <dbReference type="ARBA" id="ARBA00049255"/>
    </source>
</evidence>
<evidence type="ECO:0000259" key="18">
    <source>
        <dbReference type="PROSITE" id="PS51447"/>
    </source>
</evidence>
<feature type="domain" description="B5" evidence="19">
    <location>
        <begin position="410"/>
        <end position="491"/>
    </location>
</feature>
<sequence>MRISFDWLKTLIPTDKTAAEIGALLTGSGLEVESLEELESIPGGLRGVVLGTVLTRDKHPDADKLSLTTVDVGDGTPRQIVCGAPNVAAGQRVVVALEGATLHPTAGEPFKIKKSKIRGAASEGMICAEDEIGLGTSHAGIMVLDTDLPNGTPAADYFGLGTDTAFEIGLTPNRADAASHYGVARELRALLRQPAHLPDVRGFRAPASGEAIGVTVEDAAACRRYAGLLLDNVRVGPSPDWLQRRLRSIGLSPINNVVDVTNFVLHELGQPLHAFDADQLAGHGIVVKRAVEGEKFVTLDGTERTLTADDLVVADGTGAPLALAGVFGGKTSGVGPATTRVFLESAYFAPAAVRRTSQTHGLKTDASFRFERGTDPEMVLPALHRAALLLQEVAGAQPAAPVVDVYPAPIGPTAVRLRLPRVARLVGQYIEPARIRQILSDLEIKITAENTDAQGQEEWTLAVPPHKVDVAREADVIEEILRIYGYNNVALRPHNSATFLAKFPNPDPEVLRQKIAALLSGQGFSEILTNSVVNAAYFEGPGAPDPALVRLLNPNSVELNVLRPSLLPSGLETVRYNTNRRQKDLKIYEFGKTYHRRADGGTDERNVLALYLTGNATAETWQYPARKAAFPDLAGAVAQVLAALGHAQPAQQPTDHPYLAGGLALLAHNQPVAQAGAVAAPLLKRLDVGQPVWYAELDWDGLVRKYRPALVARELPKFPEVRRDLSVVVDQAVTFDQLCRIALRTEKKLLQSVNVFDVYEGPNLGAGKKSYSVSFALQDFTQTLSEQAIDQVMQRLIAQFEQQAGALIRK</sequence>
<feature type="domain" description="TRNA-binding" evidence="17">
    <location>
        <begin position="42"/>
        <end position="155"/>
    </location>
</feature>
<keyword evidence="7 15" id="KW-0479">Metal-binding</keyword>
<dbReference type="InterPro" id="IPR036690">
    <property type="entry name" value="Fdx_antiC-bd_sf"/>
</dbReference>
<dbReference type="InterPro" id="IPR005146">
    <property type="entry name" value="B3/B4_tRNA-bd"/>
</dbReference>
<evidence type="ECO:0000256" key="13">
    <source>
        <dbReference type="ARBA" id="ARBA00023146"/>
    </source>
</evidence>
<dbReference type="Gene3D" id="2.40.50.140">
    <property type="entry name" value="Nucleic acid-binding proteins"/>
    <property type="match status" value="1"/>
</dbReference>
<dbReference type="HAMAP" id="MF_00283">
    <property type="entry name" value="Phe_tRNA_synth_beta1"/>
    <property type="match status" value="1"/>
</dbReference>
<dbReference type="InterPro" id="IPR045864">
    <property type="entry name" value="aa-tRNA-synth_II/BPL/LPL"/>
</dbReference>
<evidence type="ECO:0000256" key="8">
    <source>
        <dbReference type="ARBA" id="ARBA00022741"/>
    </source>
</evidence>
<dbReference type="Gene3D" id="3.30.930.10">
    <property type="entry name" value="Bira Bifunctional Protein, Domain 2"/>
    <property type="match status" value="1"/>
</dbReference>
<dbReference type="InterPro" id="IPR045060">
    <property type="entry name" value="Phe-tRNA-ligase_IIc_bsu"/>
</dbReference>
<comment type="catalytic activity">
    <reaction evidence="14 15">
        <text>tRNA(Phe) + L-phenylalanine + ATP = L-phenylalanyl-tRNA(Phe) + AMP + diphosphate + H(+)</text>
        <dbReference type="Rhea" id="RHEA:19413"/>
        <dbReference type="Rhea" id="RHEA-COMP:9668"/>
        <dbReference type="Rhea" id="RHEA-COMP:9699"/>
        <dbReference type="ChEBI" id="CHEBI:15378"/>
        <dbReference type="ChEBI" id="CHEBI:30616"/>
        <dbReference type="ChEBI" id="CHEBI:33019"/>
        <dbReference type="ChEBI" id="CHEBI:58095"/>
        <dbReference type="ChEBI" id="CHEBI:78442"/>
        <dbReference type="ChEBI" id="CHEBI:78531"/>
        <dbReference type="ChEBI" id="CHEBI:456215"/>
        <dbReference type="EC" id="6.1.1.20"/>
    </reaction>
</comment>
<dbReference type="EC" id="6.1.1.20" evidence="15"/>
<keyword evidence="21" id="KW-1185">Reference proteome</keyword>
<dbReference type="InterPro" id="IPR002547">
    <property type="entry name" value="tRNA-bd_dom"/>
</dbReference>
<evidence type="ECO:0000256" key="12">
    <source>
        <dbReference type="ARBA" id="ARBA00022917"/>
    </source>
</evidence>
<dbReference type="Gene3D" id="3.30.56.10">
    <property type="match status" value="2"/>
</dbReference>
<dbReference type="InterPro" id="IPR009061">
    <property type="entry name" value="DNA-bd_dom_put_sf"/>
</dbReference>
<dbReference type="SUPFAM" id="SSF54991">
    <property type="entry name" value="Anticodon-binding domain of PheRS"/>
    <property type="match status" value="1"/>
</dbReference>
<comment type="caution">
    <text evidence="20">The sequence shown here is derived from an EMBL/GenBank/DDBJ whole genome shotgun (WGS) entry which is preliminary data.</text>
</comment>
<dbReference type="SUPFAM" id="SSF56037">
    <property type="entry name" value="PheT/TilS domain"/>
    <property type="match status" value="1"/>
</dbReference>
<dbReference type="NCBIfam" id="TIGR00472">
    <property type="entry name" value="pheT_bact"/>
    <property type="match status" value="1"/>
</dbReference>
<feature type="domain" description="FDX-ACB" evidence="18">
    <location>
        <begin position="716"/>
        <end position="809"/>
    </location>
</feature>
<protein>
    <recommendedName>
        <fullName evidence="15">Phenylalanine--tRNA ligase beta subunit</fullName>
        <ecNumber evidence="15">6.1.1.20</ecNumber>
    </recommendedName>
    <alternativeName>
        <fullName evidence="15">Phenylalanyl-tRNA synthetase beta subunit</fullName>
        <shortName evidence="15">PheRS</shortName>
    </alternativeName>
</protein>
<dbReference type="Pfam" id="PF17759">
    <property type="entry name" value="tRNA_synthFbeta"/>
    <property type="match status" value="1"/>
</dbReference>
<dbReference type="Gene3D" id="3.50.40.10">
    <property type="entry name" value="Phenylalanyl-trna Synthetase, Chain B, domain 3"/>
    <property type="match status" value="1"/>
</dbReference>
<keyword evidence="5 16" id="KW-0820">tRNA-binding</keyword>
<dbReference type="InterPro" id="IPR033714">
    <property type="entry name" value="tRNA_bind_bactPheRS"/>
</dbReference>
<dbReference type="Pfam" id="PF01588">
    <property type="entry name" value="tRNA_bind"/>
    <property type="match status" value="1"/>
</dbReference>
<keyword evidence="13 15" id="KW-0030">Aminoacyl-tRNA synthetase</keyword>
<dbReference type="GO" id="GO:0004826">
    <property type="term" value="F:phenylalanine-tRNA ligase activity"/>
    <property type="evidence" value="ECO:0007669"/>
    <property type="project" value="UniProtKB-EC"/>
</dbReference>
<organism evidence="20 21">
    <name type="scientific">Hymenobacter caeli</name>
    <dbReference type="NCBI Taxonomy" id="2735894"/>
    <lineage>
        <taxon>Bacteria</taxon>
        <taxon>Pseudomonadati</taxon>
        <taxon>Bacteroidota</taxon>
        <taxon>Cytophagia</taxon>
        <taxon>Cytophagales</taxon>
        <taxon>Hymenobacteraceae</taxon>
        <taxon>Hymenobacter</taxon>
    </lineage>
</organism>
<keyword evidence="10 15" id="KW-0460">Magnesium</keyword>
<dbReference type="PROSITE" id="PS51447">
    <property type="entry name" value="FDX_ACB"/>
    <property type="match status" value="1"/>
</dbReference>
<dbReference type="CDD" id="cd00769">
    <property type="entry name" value="PheRS_beta_core"/>
    <property type="match status" value="1"/>
</dbReference>
<evidence type="ECO:0000256" key="10">
    <source>
        <dbReference type="ARBA" id="ARBA00022842"/>
    </source>
</evidence>
<dbReference type="Gene3D" id="3.30.70.380">
    <property type="entry name" value="Ferrodoxin-fold anticodon-binding domain"/>
    <property type="match status" value="1"/>
</dbReference>
<dbReference type="InterPro" id="IPR005121">
    <property type="entry name" value="Fdx_antiC-bd"/>
</dbReference>
<feature type="binding site" evidence="15">
    <location>
        <position position="475"/>
    </location>
    <ligand>
        <name>Mg(2+)</name>
        <dbReference type="ChEBI" id="CHEBI:18420"/>
        <note>shared with alpha subunit</note>
    </ligand>
</feature>
<dbReference type="InterPro" id="IPR004532">
    <property type="entry name" value="Phe-tRNA-ligase_IIc_bsu_bact"/>
</dbReference>
<evidence type="ECO:0000313" key="21">
    <source>
        <dbReference type="Proteomes" id="UP000779507"/>
    </source>
</evidence>